<dbReference type="EMBL" id="BAABJV010000009">
    <property type="protein sequence ID" value="GAA4782631.1"/>
    <property type="molecule type" value="Genomic_DNA"/>
</dbReference>
<accession>A0ABP9AKA8</accession>
<comment type="caution">
    <text evidence="2">The sequence shown here is derived from an EMBL/GenBank/DDBJ whole genome shotgun (WGS) entry which is preliminary data.</text>
</comment>
<organism evidence="2 3">
    <name type="scientific">Streptomyces sanyensis</name>
    <dbReference type="NCBI Taxonomy" id="568869"/>
    <lineage>
        <taxon>Bacteria</taxon>
        <taxon>Bacillati</taxon>
        <taxon>Actinomycetota</taxon>
        <taxon>Actinomycetes</taxon>
        <taxon>Kitasatosporales</taxon>
        <taxon>Streptomycetaceae</taxon>
        <taxon>Streptomyces</taxon>
    </lineage>
</organism>
<dbReference type="Proteomes" id="UP001501147">
    <property type="component" value="Unassembled WGS sequence"/>
</dbReference>
<keyword evidence="3" id="KW-1185">Reference proteome</keyword>
<reference evidence="3" key="1">
    <citation type="journal article" date="2019" name="Int. J. Syst. Evol. Microbiol.">
        <title>The Global Catalogue of Microorganisms (GCM) 10K type strain sequencing project: providing services to taxonomists for standard genome sequencing and annotation.</title>
        <authorList>
            <consortium name="The Broad Institute Genomics Platform"/>
            <consortium name="The Broad Institute Genome Sequencing Center for Infectious Disease"/>
            <person name="Wu L."/>
            <person name="Ma J."/>
        </authorList>
    </citation>
    <scope>NUCLEOTIDE SEQUENCE [LARGE SCALE GENOMIC DNA]</scope>
    <source>
        <strain evidence="3">JCM 18324</strain>
    </source>
</reference>
<evidence type="ECO:0000256" key="1">
    <source>
        <dbReference type="SAM" id="MobiDB-lite"/>
    </source>
</evidence>
<gene>
    <name evidence="2" type="ORF">GCM10023329_35910</name>
</gene>
<sequence length="55" mass="5397">MAPCIGSCGVSGGPDGRLQPKGSAAASRRVRGPGRALREAARAGPVRPYAAPAAP</sequence>
<feature type="region of interest" description="Disordered" evidence="1">
    <location>
        <begin position="1"/>
        <end position="55"/>
    </location>
</feature>
<evidence type="ECO:0000313" key="3">
    <source>
        <dbReference type="Proteomes" id="UP001501147"/>
    </source>
</evidence>
<protein>
    <submittedName>
        <fullName evidence="2">Uncharacterized protein</fullName>
    </submittedName>
</protein>
<name>A0ABP9AKA8_9ACTN</name>
<proteinExistence type="predicted"/>
<evidence type="ECO:0000313" key="2">
    <source>
        <dbReference type="EMBL" id="GAA4782631.1"/>
    </source>
</evidence>